<keyword evidence="2" id="KW-0479">Metal-binding</keyword>
<feature type="compositionally biased region" description="Pro residues" evidence="7">
    <location>
        <begin position="361"/>
        <end position="391"/>
    </location>
</feature>
<feature type="compositionally biased region" description="Low complexity" evidence="7">
    <location>
        <begin position="215"/>
        <end position="235"/>
    </location>
</feature>
<dbReference type="GO" id="GO:0008270">
    <property type="term" value="F:zinc ion binding"/>
    <property type="evidence" value="ECO:0007669"/>
    <property type="project" value="UniProtKB-KW"/>
</dbReference>
<feature type="region of interest" description="Disordered" evidence="7">
    <location>
        <begin position="269"/>
        <end position="321"/>
    </location>
</feature>
<protein>
    <recommendedName>
        <fullName evidence="8">RING-type domain-containing protein</fullName>
    </recommendedName>
</protein>
<keyword evidence="3" id="KW-0677">Repeat</keyword>
<evidence type="ECO:0000256" key="5">
    <source>
        <dbReference type="ARBA" id="ARBA00022786"/>
    </source>
</evidence>
<feature type="compositionally biased region" description="Acidic residues" evidence="7">
    <location>
        <begin position="304"/>
        <end position="315"/>
    </location>
</feature>
<evidence type="ECO:0000256" key="4">
    <source>
        <dbReference type="ARBA" id="ARBA00022771"/>
    </source>
</evidence>
<evidence type="ECO:0000313" key="9">
    <source>
        <dbReference type="EMBL" id="ORY74053.1"/>
    </source>
</evidence>
<dbReference type="InterPro" id="IPR044066">
    <property type="entry name" value="TRIAD_supradom"/>
</dbReference>
<dbReference type="InterPro" id="IPR059179">
    <property type="entry name" value="MLKL-like_MCAfunc"/>
</dbReference>
<dbReference type="AlphaFoldDB" id="A0A1Y2ER33"/>
<comment type="caution">
    <text evidence="9">The sequence shown here is derived from an EMBL/GenBank/DDBJ whole genome shotgun (WGS) entry which is preliminary data.</text>
</comment>
<dbReference type="PROSITE" id="PS51873">
    <property type="entry name" value="TRIAD"/>
    <property type="match status" value="1"/>
</dbReference>
<feature type="domain" description="RING-type" evidence="8">
    <location>
        <begin position="535"/>
        <end position="704"/>
    </location>
</feature>
<dbReference type="InterPro" id="IPR013083">
    <property type="entry name" value="Znf_RING/FYVE/PHD"/>
</dbReference>
<keyword evidence="1" id="KW-0808">Transferase</keyword>
<accession>A0A1Y2ER33</accession>
<keyword evidence="5" id="KW-0833">Ubl conjugation pathway</keyword>
<evidence type="ECO:0000256" key="3">
    <source>
        <dbReference type="ARBA" id="ARBA00022737"/>
    </source>
</evidence>
<keyword evidence="4" id="KW-0863">Zinc-finger</keyword>
<dbReference type="GO" id="GO:0016567">
    <property type="term" value="P:protein ubiquitination"/>
    <property type="evidence" value="ECO:0007669"/>
    <property type="project" value="InterPro"/>
</dbReference>
<organism evidence="9 10">
    <name type="scientific">Leucosporidium creatinivorum</name>
    <dbReference type="NCBI Taxonomy" id="106004"/>
    <lineage>
        <taxon>Eukaryota</taxon>
        <taxon>Fungi</taxon>
        <taxon>Dikarya</taxon>
        <taxon>Basidiomycota</taxon>
        <taxon>Pucciniomycotina</taxon>
        <taxon>Microbotryomycetes</taxon>
        <taxon>Leucosporidiales</taxon>
        <taxon>Leucosporidium</taxon>
    </lineage>
</organism>
<dbReference type="InParanoid" id="A0A1Y2ER33"/>
<evidence type="ECO:0000256" key="1">
    <source>
        <dbReference type="ARBA" id="ARBA00022679"/>
    </source>
</evidence>
<evidence type="ECO:0000313" key="10">
    <source>
        <dbReference type="Proteomes" id="UP000193467"/>
    </source>
</evidence>
<feature type="compositionally biased region" description="Polar residues" evidence="7">
    <location>
        <begin position="236"/>
        <end position="246"/>
    </location>
</feature>
<feature type="compositionally biased region" description="Low complexity" evidence="7">
    <location>
        <begin position="341"/>
        <end position="360"/>
    </location>
</feature>
<sequence length="704" mass="77409">MAGVGEAFALINLAREINCKVIATSLNQDRLRAVTGKVLSLTTTLAENQEALARLGANELDPVMDGLRAILDHSERLSRKMQKQGWAKRMFNTTEIEHAIRALEREIDTEMSTVNLVCNFVNHGNVHRMHHDLQSLRAEMMEQFSQLLTAHQETRASIAVIDLPAVAQPNPPEPQINEPLQDPPPPLTSWTSAPVAAGLHGSRNPAPPRPTITRGASAPSNGASAAPAPTGPARAQTQRLAPPSTSDSDDEFDWEAELARSKASAAATISSSLPTNRALPSAEIHPPTVTSHRTHLEMANSSDLDSDLDSEGDELWSDRAPGRYRPSAIAVALTLPPPPSNLRVPSPISSSSTSLATSTSPHPPIPSTVPHPPRIPSPPRRTDAPPAPVRPSTPSRVVSEIYDGRLHQSPERLLLPNLTELSISPPRPPTLSPQPQLPTTTTTTFVSQRSNPVLDVLQVEPDDQEEPLPAFTEFDPFALEEQEEQQQQLEASRAATSALEGVRIDSPARRTPVLVEGDYKPDEFDPSMLARPGQPEEICRMCANLLPMSEYPSARTTDSCTHPINICLDCMRGYLHEEVIEHGRALQVRCPIPMCGEYLSCDEFKRLADHFVFTAYCDIIDGRRLPHSRPREPPREFKSCPRELCGYIIERDGERGLCKLPDGCGAAFCWTCLVDFQAIIAHGNHRHRKTCTWYRPLESAHLLY</sequence>
<evidence type="ECO:0000256" key="7">
    <source>
        <dbReference type="SAM" id="MobiDB-lite"/>
    </source>
</evidence>
<dbReference type="PANTHER" id="PTHR11685">
    <property type="entry name" value="RBR FAMILY RING FINGER AND IBR DOMAIN-CONTAINING"/>
    <property type="match status" value="1"/>
</dbReference>
<dbReference type="Gene3D" id="3.30.40.10">
    <property type="entry name" value="Zinc/RING finger domain, C3HC4 (zinc finger)"/>
    <property type="match status" value="1"/>
</dbReference>
<proteinExistence type="predicted"/>
<reference evidence="9 10" key="1">
    <citation type="submission" date="2016-07" db="EMBL/GenBank/DDBJ databases">
        <title>Pervasive Adenine N6-methylation of Active Genes in Fungi.</title>
        <authorList>
            <consortium name="DOE Joint Genome Institute"/>
            <person name="Mondo S.J."/>
            <person name="Dannebaum R.O."/>
            <person name="Kuo R.C."/>
            <person name="Labutti K."/>
            <person name="Haridas S."/>
            <person name="Kuo A."/>
            <person name="Salamov A."/>
            <person name="Ahrendt S.R."/>
            <person name="Lipzen A."/>
            <person name="Sullivan W."/>
            <person name="Andreopoulos W.B."/>
            <person name="Clum A."/>
            <person name="Lindquist E."/>
            <person name="Daum C."/>
            <person name="Ramamoorthy G.K."/>
            <person name="Gryganskyi A."/>
            <person name="Culley D."/>
            <person name="Magnuson J.K."/>
            <person name="James T.Y."/>
            <person name="O'Malley M.A."/>
            <person name="Stajich J.E."/>
            <person name="Spatafora J.W."/>
            <person name="Visel A."/>
            <person name="Grigoriev I.V."/>
        </authorList>
    </citation>
    <scope>NUCLEOTIDE SEQUENCE [LARGE SCALE GENOMIC DNA]</scope>
    <source>
        <strain evidence="9 10">62-1032</strain>
    </source>
</reference>
<evidence type="ECO:0000256" key="6">
    <source>
        <dbReference type="ARBA" id="ARBA00022833"/>
    </source>
</evidence>
<dbReference type="InterPro" id="IPR031127">
    <property type="entry name" value="E3_UB_ligase_RBR"/>
</dbReference>
<dbReference type="GO" id="GO:0004842">
    <property type="term" value="F:ubiquitin-protein transferase activity"/>
    <property type="evidence" value="ECO:0007669"/>
    <property type="project" value="InterPro"/>
</dbReference>
<gene>
    <name evidence="9" type="ORF">BCR35DRAFT_333487</name>
</gene>
<dbReference type="Proteomes" id="UP000193467">
    <property type="component" value="Unassembled WGS sequence"/>
</dbReference>
<dbReference type="EMBL" id="MCGR01000043">
    <property type="protein sequence ID" value="ORY74053.1"/>
    <property type="molecule type" value="Genomic_DNA"/>
</dbReference>
<dbReference type="SUPFAM" id="SSF57850">
    <property type="entry name" value="RING/U-box"/>
    <property type="match status" value="1"/>
</dbReference>
<feature type="region of interest" description="Disordered" evidence="7">
    <location>
        <begin position="334"/>
        <end position="395"/>
    </location>
</feature>
<dbReference type="OrthoDB" id="1431934at2759"/>
<dbReference type="CDD" id="cd21037">
    <property type="entry name" value="MLKL_NTD"/>
    <property type="match status" value="1"/>
</dbReference>
<feature type="region of interest" description="Disordered" evidence="7">
    <location>
        <begin position="166"/>
        <end position="253"/>
    </location>
</feature>
<dbReference type="STRING" id="106004.A0A1Y2ER33"/>
<keyword evidence="10" id="KW-1185">Reference proteome</keyword>
<keyword evidence="6" id="KW-0862">Zinc</keyword>
<evidence type="ECO:0000259" key="8">
    <source>
        <dbReference type="PROSITE" id="PS51873"/>
    </source>
</evidence>
<evidence type="ECO:0000256" key="2">
    <source>
        <dbReference type="ARBA" id="ARBA00022723"/>
    </source>
</evidence>
<name>A0A1Y2ER33_9BASI</name>